<dbReference type="EMBL" id="CADCXV010001560">
    <property type="protein sequence ID" value="CAB0045344.1"/>
    <property type="molecule type" value="Genomic_DNA"/>
</dbReference>
<accession>A0A6H5J4F7</accession>
<evidence type="ECO:0000313" key="2">
    <source>
        <dbReference type="Proteomes" id="UP000479190"/>
    </source>
</evidence>
<sequence length="219" mass="24476">MRNLSDRHGLSFGASTNALSGKYRFIAECHRHAEIKFRNSLKRSSMCSFQFFCHTHDSLDILQLFSLETIRIGAGNRHGNCSNCTASFVWVALCVAGQKNEVETNHVLFKNTMKNGNPEHLSPLGPTIMDLQGLKSLWRRCGGTRFPQVDVHHASDPTKAVITAALGMGCRTILYATECCMRAIGVLLKSVYSLCNATQRVERARRRQGRDTRIASMRS</sequence>
<keyword evidence="2" id="KW-1185">Reference proteome</keyword>
<reference evidence="1 2" key="1">
    <citation type="submission" date="2020-02" db="EMBL/GenBank/DDBJ databases">
        <authorList>
            <person name="Ferguson B K."/>
        </authorList>
    </citation>
    <scope>NUCLEOTIDE SEQUENCE [LARGE SCALE GENOMIC DNA]</scope>
</reference>
<proteinExistence type="predicted"/>
<protein>
    <submittedName>
        <fullName evidence="1">Uncharacterized protein</fullName>
    </submittedName>
</protein>
<dbReference type="AlphaFoldDB" id="A0A6H5J4F7"/>
<organism evidence="1 2">
    <name type="scientific">Trichogramma brassicae</name>
    <dbReference type="NCBI Taxonomy" id="86971"/>
    <lineage>
        <taxon>Eukaryota</taxon>
        <taxon>Metazoa</taxon>
        <taxon>Ecdysozoa</taxon>
        <taxon>Arthropoda</taxon>
        <taxon>Hexapoda</taxon>
        <taxon>Insecta</taxon>
        <taxon>Pterygota</taxon>
        <taxon>Neoptera</taxon>
        <taxon>Endopterygota</taxon>
        <taxon>Hymenoptera</taxon>
        <taxon>Apocrita</taxon>
        <taxon>Proctotrupomorpha</taxon>
        <taxon>Chalcidoidea</taxon>
        <taxon>Trichogrammatidae</taxon>
        <taxon>Trichogramma</taxon>
    </lineage>
</organism>
<dbReference type="Proteomes" id="UP000479190">
    <property type="component" value="Unassembled WGS sequence"/>
</dbReference>
<evidence type="ECO:0000313" key="1">
    <source>
        <dbReference type="EMBL" id="CAB0045344.1"/>
    </source>
</evidence>
<dbReference type="OrthoDB" id="8195018at2759"/>
<gene>
    <name evidence="1" type="ORF">TBRA_LOCUS16871</name>
</gene>
<feature type="non-terminal residue" evidence="1">
    <location>
        <position position="219"/>
    </location>
</feature>
<name>A0A6H5J4F7_9HYME</name>